<dbReference type="AlphaFoldDB" id="A0A1T4WSW5"/>
<dbReference type="OrthoDB" id="5470424at2"/>
<feature type="region of interest" description="Disordered" evidence="1">
    <location>
        <begin position="73"/>
        <end position="103"/>
    </location>
</feature>
<sequence>MLLHFPQMHPECVPGGPVSGVLFFNPRGGEADEQCFTPSNLPLNSEAASRLLDDCIRFGEQFVKPGEMAAFGRLQSKDGRSESSSALERELRQRLAGESASTGDSDAHLAKAQFLLLLAWAFEERAMELQGLSHGIAQAWSQFGGALGVDDADSRDQAELQLGNVIGNTQAPAVDAPTLPWQMLLEAVCVFLPETAVLVVRDLEMVSFMEELDLEWSSMPELADKGIDAQGVEVPAWRVLGLSNAPAERPFLSRSVRLAVVPCND</sequence>
<keyword evidence="3" id="KW-1185">Reference proteome</keyword>
<reference evidence="2 3" key="1">
    <citation type="submission" date="2017-02" db="EMBL/GenBank/DDBJ databases">
        <authorList>
            <person name="Peterson S.W."/>
        </authorList>
    </citation>
    <scope>NUCLEOTIDE SEQUENCE [LARGE SCALE GENOMIC DNA]</scope>
    <source>
        <strain evidence="2 3">DSM 16080</strain>
    </source>
</reference>
<dbReference type="EMBL" id="FUYC01000004">
    <property type="protein sequence ID" value="SKA80414.1"/>
    <property type="molecule type" value="Genomic_DNA"/>
</dbReference>
<evidence type="ECO:0000313" key="2">
    <source>
        <dbReference type="EMBL" id="SKA80414.1"/>
    </source>
</evidence>
<gene>
    <name evidence="2" type="ORF">SAMN02745704_01349</name>
</gene>
<feature type="compositionally biased region" description="Basic and acidic residues" evidence="1">
    <location>
        <begin position="75"/>
        <end position="95"/>
    </location>
</feature>
<accession>A0A1T4WSW5</accession>
<proteinExistence type="predicted"/>
<name>A0A1T4WSW5_9BACT</name>
<organism evidence="2 3">
    <name type="scientific">Paucidesulfovibrio gracilis DSM 16080</name>
    <dbReference type="NCBI Taxonomy" id="1121449"/>
    <lineage>
        <taxon>Bacteria</taxon>
        <taxon>Pseudomonadati</taxon>
        <taxon>Thermodesulfobacteriota</taxon>
        <taxon>Desulfovibrionia</taxon>
        <taxon>Desulfovibrionales</taxon>
        <taxon>Desulfovibrionaceae</taxon>
        <taxon>Paucidesulfovibrio</taxon>
    </lineage>
</organism>
<protein>
    <submittedName>
        <fullName evidence="2">Uncharacterized protein</fullName>
    </submittedName>
</protein>
<dbReference type="RefSeq" id="WP_078716921.1">
    <property type="nucleotide sequence ID" value="NZ_FUYC01000004.1"/>
</dbReference>
<dbReference type="STRING" id="1121449.SAMN02745704_01349"/>
<evidence type="ECO:0000313" key="3">
    <source>
        <dbReference type="Proteomes" id="UP000190027"/>
    </source>
</evidence>
<evidence type="ECO:0000256" key="1">
    <source>
        <dbReference type="SAM" id="MobiDB-lite"/>
    </source>
</evidence>
<dbReference type="Proteomes" id="UP000190027">
    <property type="component" value="Unassembled WGS sequence"/>
</dbReference>